<keyword evidence="2" id="KW-1185">Reference proteome</keyword>
<evidence type="ECO:0000313" key="2">
    <source>
        <dbReference type="Proteomes" id="UP001153076"/>
    </source>
</evidence>
<dbReference type="OrthoDB" id="10040922at2759"/>
<dbReference type="Pfam" id="PF12796">
    <property type="entry name" value="Ank_2"/>
    <property type="match status" value="3"/>
</dbReference>
<dbReference type="EMBL" id="JAKOGI010000144">
    <property type="protein sequence ID" value="KAJ8442246.1"/>
    <property type="molecule type" value="Genomic_DNA"/>
</dbReference>
<dbReference type="SMART" id="SM00248">
    <property type="entry name" value="ANK"/>
    <property type="match status" value="8"/>
</dbReference>
<name>A0A9Q1QI16_9CARY</name>
<dbReference type="InterPro" id="IPR036770">
    <property type="entry name" value="Ankyrin_rpt-contain_sf"/>
</dbReference>
<dbReference type="Proteomes" id="UP001153076">
    <property type="component" value="Unassembled WGS sequence"/>
</dbReference>
<gene>
    <name evidence="1" type="ORF">Cgig2_005186</name>
</gene>
<comment type="caution">
    <text evidence="1">The sequence shown here is derived from an EMBL/GenBank/DDBJ whole genome shotgun (WGS) entry which is preliminary data.</text>
</comment>
<accession>A0A9Q1QI16</accession>
<organism evidence="1 2">
    <name type="scientific">Carnegiea gigantea</name>
    <dbReference type="NCBI Taxonomy" id="171969"/>
    <lineage>
        <taxon>Eukaryota</taxon>
        <taxon>Viridiplantae</taxon>
        <taxon>Streptophyta</taxon>
        <taxon>Embryophyta</taxon>
        <taxon>Tracheophyta</taxon>
        <taxon>Spermatophyta</taxon>
        <taxon>Magnoliopsida</taxon>
        <taxon>eudicotyledons</taxon>
        <taxon>Gunneridae</taxon>
        <taxon>Pentapetalae</taxon>
        <taxon>Caryophyllales</taxon>
        <taxon>Cactineae</taxon>
        <taxon>Cactaceae</taxon>
        <taxon>Cactoideae</taxon>
        <taxon>Echinocereeae</taxon>
        <taxon>Carnegiea</taxon>
    </lineage>
</organism>
<reference evidence="1" key="1">
    <citation type="submission" date="2022-04" db="EMBL/GenBank/DDBJ databases">
        <title>Carnegiea gigantea Genome sequencing and assembly v2.</title>
        <authorList>
            <person name="Copetti D."/>
            <person name="Sanderson M.J."/>
            <person name="Burquez A."/>
            <person name="Wojciechowski M.F."/>
        </authorList>
    </citation>
    <scope>NUCLEOTIDE SEQUENCE</scope>
    <source>
        <strain evidence="1">SGP5-SGP5p</strain>
        <tissue evidence="1">Aerial part</tissue>
    </source>
</reference>
<evidence type="ECO:0000313" key="1">
    <source>
        <dbReference type="EMBL" id="KAJ8442246.1"/>
    </source>
</evidence>
<dbReference type="PANTHER" id="PTHR24121:SF22">
    <property type="entry name" value="PROTEIN ACCELERATED CELL DEATH 6-LIKE"/>
    <property type="match status" value="1"/>
</dbReference>
<dbReference type="AlphaFoldDB" id="A0A9Q1QI16"/>
<sequence length="488" mass="53033">MTLEEAASMMLEGNLMNNTPLHLALEGYHKDATCYLIDFAPMAACQVNKKGVSPLYLAVERGYEDIVKYVFQMMPMATISPSTRESLLMDKKASLGHVAIKVRGLVKEYDRDGSLPIHKAVGGGHVSIVKEFLAHCLETLYGIDKKATKMNSGEGKSAGSNEDGGVGAELLAAAQEGDRGDEILRILEADPTLIHVTDPVGDTALHVVARASKLEVAEKVVGWIKKQGLTEVLLEQSSHGDTPLHVAAANRHEHVACLLYEAKFAAGFVKNEAGVFPLELAQEAGFVLWSFGREYANLAGGTADVELALVMSDLDQLCPTSNVEDQEFEHQLYFYLYGAVLHDREDLVLEALREHAHLVSRLRPCSRTGNLLHAVAGVGHVGVLRLLVRHMTPDEAVSLILDQDINDNGETALHAALEADRKEAARYLIQLALTAAYQANKKAGVSPLYLAVEKGNHDLVQCMLQAMPLTTISASPEKLSSRPKVLHL</sequence>
<dbReference type="SUPFAM" id="SSF48403">
    <property type="entry name" value="Ankyrin repeat"/>
    <property type="match status" value="2"/>
</dbReference>
<dbReference type="PANTHER" id="PTHR24121">
    <property type="entry name" value="NO MECHANORECEPTOR POTENTIAL C, ISOFORM D-RELATED"/>
    <property type="match status" value="1"/>
</dbReference>
<dbReference type="InterPro" id="IPR002110">
    <property type="entry name" value="Ankyrin_rpt"/>
</dbReference>
<dbReference type="Gene3D" id="1.25.40.20">
    <property type="entry name" value="Ankyrin repeat-containing domain"/>
    <property type="match status" value="3"/>
</dbReference>
<proteinExistence type="predicted"/>
<protein>
    <submittedName>
        <fullName evidence="1">Uncharacterized protein</fullName>
    </submittedName>
</protein>